<dbReference type="GO" id="GO:0008270">
    <property type="term" value="F:zinc ion binding"/>
    <property type="evidence" value="ECO:0007669"/>
    <property type="project" value="UniProtKB-KW"/>
</dbReference>
<dbReference type="GO" id="GO:0032221">
    <property type="term" value="C:Rpd3S complex"/>
    <property type="evidence" value="ECO:0007669"/>
    <property type="project" value="TreeGrafter"/>
</dbReference>
<feature type="region of interest" description="Disordered" evidence="5">
    <location>
        <begin position="1"/>
        <end position="160"/>
    </location>
</feature>
<dbReference type="InterPro" id="IPR001965">
    <property type="entry name" value="Znf_PHD"/>
</dbReference>
<feature type="region of interest" description="Disordered" evidence="5">
    <location>
        <begin position="972"/>
        <end position="997"/>
    </location>
</feature>
<evidence type="ECO:0000256" key="5">
    <source>
        <dbReference type="SAM" id="MobiDB-lite"/>
    </source>
</evidence>
<dbReference type="Gene3D" id="3.30.40.10">
    <property type="entry name" value="Zinc/RING finger domain, C3HC4 (zinc finger)"/>
    <property type="match status" value="2"/>
</dbReference>
<dbReference type="Proteomes" id="UP001175353">
    <property type="component" value="Unassembled WGS sequence"/>
</dbReference>
<keyword evidence="3" id="KW-0862">Zinc</keyword>
<dbReference type="CDD" id="cd15535">
    <property type="entry name" value="PHD1_Rco1"/>
    <property type="match status" value="1"/>
</dbReference>
<evidence type="ECO:0000256" key="4">
    <source>
        <dbReference type="PROSITE-ProRule" id="PRU00146"/>
    </source>
</evidence>
<dbReference type="InterPro" id="IPR019787">
    <property type="entry name" value="Znf_PHD-finger"/>
</dbReference>
<feature type="region of interest" description="Disordered" evidence="5">
    <location>
        <begin position="215"/>
        <end position="560"/>
    </location>
</feature>
<dbReference type="EMBL" id="JAUJLE010000559">
    <property type="protein sequence ID" value="KAK0953325.1"/>
    <property type="molecule type" value="Genomic_DNA"/>
</dbReference>
<dbReference type="CDD" id="cd15534">
    <property type="entry name" value="PHD2_PHF12_Rco1"/>
    <property type="match status" value="1"/>
</dbReference>
<dbReference type="AlphaFoldDB" id="A0AAN6K106"/>
<name>A0AAN6K106_9PEZI</name>
<dbReference type="PROSITE" id="PS50016">
    <property type="entry name" value="ZF_PHD_2"/>
    <property type="match status" value="2"/>
</dbReference>
<reference evidence="7" key="1">
    <citation type="submission" date="2023-06" db="EMBL/GenBank/DDBJ databases">
        <title>Black Yeasts Isolated from many extreme environments.</title>
        <authorList>
            <person name="Coleine C."/>
            <person name="Stajich J.E."/>
            <person name="Selbmann L."/>
        </authorList>
    </citation>
    <scope>NUCLEOTIDE SEQUENCE</scope>
    <source>
        <strain evidence="7">CCFEE 5200</strain>
    </source>
</reference>
<keyword evidence="2 4" id="KW-0863">Zinc-finger</keyword>
<feature type="compositionally biased region" description="Gly residues" evidence="5">
    <location>
        <begin position="508"/>
        <end position="519"/>
    </location>
</feature>
<feature type="compositionally biased region" description="Acidic residues" evidence="5">
    <location>
        <begin position="835"/>
        <end position="858"/>
    </location>
</feature>
<feature type="domain" description="PHD-type" evidence="6">
    <location>
        <begin position="598"/>
        <end position="648"/>
    </location>
</feature>
<organism evidence="7 8">
    <name type="scientific">Friedmanniomyces endolithicus</name>
    <dbReference type="NCBI Taxonomy" id="329885"/>
    <lineage>
        <taxon>Eukaryota</taxon>
        <taxon>Fungi</taxon>
        <taxon>Dikarya</taxon>
        <taxon>Ascomycota</taxon>
        <taxon>Pezizomycotina</taxon>
        <taxon>Dothideomycetes</taxon>
        <taxon>Dothideomycetidae</taxon>
        <taxon>Mycosphaerellales</taxon>
        <taxon>Teratosphaeriaceae</taxon>
        <taxon>Friedmanniomyces</taxon>
    </lineage>
</organism>
<feature type="region of interest" description="Disordered" evidence="5">
    <location>
        <begin position="1012"/>
        <end position="1032"/>
    </location>
</feature>
<evidence type="ECO:0000313" key="8">
    <source>
        <dbReference type="Proteomes" id="UP001175353"/>
    </source>
</evidence>
<protein>
    <recommendedName>
        <fullName evidence="6">PHD-type domain-containing protein</fullName>
    </recommendedName>
</protein>
<accession>A0AAN6K106</accession>
<dbReference type="SUPFAM" id="SSF57903">
    <property type="entry name" value="FYVE/PHD zinc finger"/>
    <property type="match status" value="2"/>
</dbReference>
<dbReference type="InterPro" id="IPR011011">
    <property type="entry name" value="Znf_FYVE_PHD"/>
</dbReference>
<dbReference type="InterPro" id="IPR013083">
    <property type="entry name" value="Znf_RING/FYVE/PHD"/>
</dbReference>
<feature type="compositionally biased region" description="Low complexity" evidence="5">
    <location>
        <begin position="446"/>
        <end position="459"/>
    </location>
</feature>
<dbReference type="SMART" id="SM00249">
    <property type="entry name" value="PHD"/>
    <property type="match status" value="2"/>
</dbReference>
<keyword evidence="8" id="KW-1185">Reference proteome</keyword>
<keyword evidence="1" id="KW-0479">Metal-binding</keyword>
<comment type="caution">
    <text evidence="7">The sequence shown here is derived from an EMBL/GenBank/DDBJ whole genome shotgun (WGS) entry which is preliminary data.</text>
</comment>
<evidence type="ECO:0000256" key="1">
    <source>
        <dbReference type="ARBA" id="ARBA00022723"/>
    </source>
</evidence>
<feature type="region of interest" description="Disordered" evidence="5">
    <location>
        <begin position="831"/>
        <end position="862"/>
    </location>
</feature>
<feature type="compositionally biased region" description="Polar residues" evidence="5">
    <location>
        <begin position="406"/>
        <end position="433"/>
    </location>
</feature>
<feature type="compositionally biased region" description="Polar residues" evidence="5">
    <location>
        <begin position="463"/>
        <end position="479"/>
    </location>
</feature>
<dbReference type="GO" id="GO:0006357">
    <property type="term" value="P:regulation of transcription by RNA polymerase II"/>
    <property type="evidence" value="ECO:0007669"/>
    <property type="project" value="TreeGrafter"/>
</dbReference>
<dbReference type="PANTHER" id="PTHR47636:SF1">
    <property type="entry name" value="TRANSCRIPTIONAL REGULATORY PROTEIN RCO1"/>
    <property type="match status" value="1"/>
</dbReference>
<dbReference type="PANTHER" id="PTHR47636">
    <property type="entry name" value="TRANSCRIPTIONAL REGULATORY PROTEIN RCO1"/>
    <property type="match status" value="1"/>
</dbReference>
<feature type="domain" description="PHD-type" evidence="6">
    <location>
        <begin position="731"/>
        <end position="792"/>
    </location>
</feature>
<feature type="compositionally biased region" description="Polar residues" evidence="5">
    <location>
        <begin position="240"/>
        <end position="260"/>
    </location>
</feature>
<evidence type="ECO:0000313" key="7">
    <source>
        <dbReference type="EMBL" id="KAK0953325.1"/>
    </source>
</evidence>
<proteinExistence type="predicted"/>
<evidence type="ECO:0000256" key="3">
    <source>
        <dbReference type="ARBA" id="ARBA00022833"/>
    </source>
</evidence>
<dbReference type="Pfam" id="PF00628">
    <property type="entry name" value="PHD"/>
    <property type="match status" value="2"/>
</dbReference>
<dbReference type="InterPro" id="IPR019786">
    <property type="entry name" value="Zinc_finger_PHD-type_CS"/>
</dbReference>
<gene>
    <name evidence="7" type="ORF">LTR91_023914</name>
</gene>
<sequence>MEDVRKEPGGDWVEPSLTSAPSYEDHYGAPHGVLEHMQPLGEAPSAKVKSRVRSEGPRKSAHGRSSAAVGLDAQETPEGTPAPPAAAPVQVDGSIPPPAVKADDEKDDDYAPAVNKKAGAPRPKPAPRHSDATGSAKKLRAEARKGGSSAKKRVYDPAKLQRVVESAKARAMEVGKPDLAAAVHEIWVESLKSVHLTDLLEAILTTTATAAQTEDFQNHVKRAKKRLRDAKEKHRKKPAKNNTNGTQALPLRSPSNSTSQPAPPPTTNFAVPSTEHTDSSKTRLSLKVKSPTKQARRRPEPGGKMATLPPKSRARSGSETSELTDLTSDGEGPLPPGEADQLSHGPPSVAPKTNGIHGKDHAAERGSLAAPGGKLKRSSAEAELDDEGWEREKVIITKKAKLGETVTRNTPYQESDMRSSARQSHQLRTTRMKPNSLVPPAITLPAAGSRAASARGSRAPSMNPDSPLTDISTNSSRLSTPRIMKTAPKAPGKRAKTKNSPEKKHLAGYGGLSVAGGAGRESPIGDDDNEEVRQQPALSAKSPDSRFHTPSSNHLSIHPGTTPMHILPRRSSCLFTSYTLAKEKQQYLTVNEQLSENNDFCSACGGSGFLLCCDGCDRSFHFSCLDPPLNDEASELNEPWFCYICVAKRPIASELPDKLPQRGLFAPLFSILKKQNPSNFALPLDIRDYFEGVQADGNGNFIEALHSRTRNRAGYDELPDHYKLKDSKGKTVLCYHCSKSSQGQPPRPIIQCDYCNESWHLDCLDPPMANPPARNWEGKKIHDWMCPLHADQELRKVDASLLVPRRKVHVRRPRNPKIVDAALARGFQNNGVIDVQDEESGDDSDAEFYEEESPDEPNEPVIHRMPARGIKLDFIDRIKTTRMQDLRNQRIRKRPRTRTAPPRIMQQANFARRSFAEKQLALNLAQFASANKDLELGSDQVDNLVGALIAEAPSEVVDEFMAAEKAAGQKAKSSAPAVIPPSPPNSVLKGPISTSQRKQLQMLQELIRRKLETVESSEASMGDTEPSRCIPS</sequence>
<feature type="compositionally biased region" description="Basic residues" evidence="5">
    <location>
        <begin position="219"/>
        <end position="239"/>
    </location>
</feature>
<evidence type="ECO:0000256" key="2">
    <source>
        <dbReference type="ARBA" id="ARBA00022771"/>
    </source>
</evidence>
<dbReference type="InterPro" id="IPR052819">
    <property type="entry name" value="Chromatin_regulatory_protein"/>
</dbReference>
<dbReference type="PROSITE" id="PS01359">
    <property type="entry name" value="ZF_PHD_1"/>
    <property type="match status" value="1"/>
</dbReference>
<evidence type="ECO:0000259" key="6">
    <source>
        <dbReference type="PROSITE" id="PS50016"/>
    </source>
</evidence>
<feature type="compositionally biased region" description="Polar residues" evidence="5">
    <location>
        <begin position="315"/>
        <end position="327"/>
    </location>
</feature>